<evidence type="ECO:0000256" key="1">
    <source>
        <dbReference type="ARBA" id="ARBA00022729"/>
    </source>
</evidence>
<dbReference type="AlphaFoldDB" id="A0A087M562"/>
<dbReference type="PANTHER" id="PTHR43208:SF1">
    <property type="entry name" value="ABC TRANSPORTER SUBSTRATE-BINDING PROTEIN"/>
    <property type="match status" value="1"/>
</dbReference>
<dbReference type="CDD" id="cd19963">
    <property type="entry name" value="PBP1_BMP-like"/>
    <property type="match status" value="1"/>
</dbReference>
<dbReference type="SUPFAM" id="SSF53822">
    <property type="entry name" value="Periplasmic binding protein-like I"/>
    <property type="match status" value="1"/>
</dbReference>
<dbReference type="GO" id="GO:0005886">
    <property type="term" value="C:plasma membrane"/>
    <property type="evidence" value="ECO:0007669"/>
    <property type="project" value="InterPro"/>
</dbReference>
<dbReference type="PROSITE" id="PS51318">
    <property type="entry name" value="TAT"/>
    <property type="match status" value="1"/>
</dbReference>
<dbReference type="Gene3D" id="3.40.50.2300">
    <property type="match status" value="2"/>
</dbReference>
<dbReference type="EMBL" id="JQGC01000004">
    <property type="protein sequence ID" value="KFL32015.1"/>
    <property type="molecule type" value="Genomic_DNA"/>
</dbReference>
<dbReference type="OrthoDB" id="9781639at2"/>
<proteinExistence type="predicted"/>
<dbReference type="Proteomes" id="UP000028981">
    <property type="component" value="Unassembled WGS sequence"/>
</dbReference>
<comment type="caution">
    <text evidence="3">The sequence shown here is derived from an EMBL/GenBank/DDBJ whole genome shotgun (WGS) entry which is preliminary data.</text>
</comment>
<dbReference type="STRING" id="46914.JP75_06395"/>
<organism evidence="3 4">
    <name type="scientific">Devosia riboflavina</name>
    <dbReference type="NCBI Taxonomy" id="46914"/>
    <lineage>
        <taxon>Bacteria</taxon>
        <taxon>Pseudomonadati</taxon>
        <taxon>Pseudomonadota</taxon>
        <taxon>Alphaproteobacteria</taxon>
        <taxon>Hyphomicrobiales</taxon>
        <taxon>Devosiaceae</taxon>
        <taxon>Devosia</taxon>
    </lineage>
</organism>
<evidence type="ECO:0000259" key="2">
    <source>
        <dbReference type="Pfam" id="PF02608"/>
    </source>
</evidence>
<reference evidence="3 4" key="1">
    <citation type="submission" date="2014-08" db="EMBL/GenBank/DDBJ databases">
        <authorList>
            <person name="Hassan Y.I."/>
            <person name="Lepp D."/>
            <person name="Zhou T."/>
        </authorList>
    </citation>
    <scope>NUCLEOTIDE SEQUENCE [LARGE SCALE GENOMIC DNA]</scope>
    <source>
        <strain evidence="3 4">IFO13584</strain>
    </source>
</reference>
<accession>A0A087M562</accession>
<sequence>MTLSRRGFIKVGGAAMTLPLLGGTAFGQAEKLKIGFIYVGSINDNGYNYAHNQGRLYVEENLGDAVETVFVENVPEGPDCERVVRELAQQGCKLIFATSFGFGDSVIKVAPEFPDVAFEHATGYMKADNVGLYNARFYEGRAVCGVIAGHMSQTAKAGYIGSFPIPEVVMGINSFVLAARQVNPEFTITPVYISTWNDPAKEADAARAMIDQGIDIIAQHTDGPAALQVAADRGIVGGFGQGADMSAFAPDTQLTAIIDHWGPHYLASAKAVLEGTWAPGDTWEGLKEDVVQMGPYHSKVPADVVTAAEAMRTGQIDGSVHIFTGPINDHTGTERVAAGVTMTDAELLSMDWYVEGVIPPA</sequence>
<keyword evidence="1" id="KW-0732">Signal</keyword>
<evidence type="ECO:0000313" key="3">
    <source>
        <dbReference type="EMBL" id="KFL32015.1"/>
    </source>
</evidence>
<dbReference type="InterPro" id="IPR006311">
    <property type="entry name" value="TAT_signal"/>
</dbReference>
<name>A0A087M562_9HYPH</name>
<dbReference type="InterPro" id="IPR028082">
    <property type="entry name" value="Peripla_BP_I"/>
</dbReference>
<dbReference type="Pfam" id="PF02608">
    <property type="entry name" value="Bmp"/>
    <property type="match status" value="1"/>
</dbReference>
<keyword evidence="4" id="KW-1185">Reference proteome</keyword>
<gene>
    <name evidence="3" type="ORF">JP75_06395</name>
</gene>
<protein>
    <recommendedName>
        <fullName evidence="2">ABC transporter substrate-binding protein PnrA-like domain-containing protein</fullName>
    </recommendedName>
</protein>
<dbReference type="InterPro" id="IPR052910">
    <property type="entry name" value="ABC-Purine-Binding"/>
</dbReference>
<feature type="domain" description="ABC transporter substrate-binding protein PnrA-like" evidence="2">
    <location>
        <begin position="32"/>
        <end position="294"/>
    </location>
</feature>
<dbReference type="RefSeq" id="WP_035080578.1">
    <property type="nucleotide sequence ID" value="NZ_JQGC01000004.1"/>
</dbReference>
<dbReference type="InterPro" id="IPR003760">
    <property type="entry name" value="PnrA-like"/>
</dbReference>
<dbReference type="PANTHER" id="PTHR43208">
    <property type="entry name" value="ABC TRANSPORTER SUBSTRATE-BINDING PROTEIN"/>
    <property type="match status" value="1"/>
</dbReference>
<evidence type="ECO:0000313" key="4">
    <source>
        <dbReference type="Proteomes" id="UP000028981"/>
    </source>
</evidence>